<comment type="caution">
    <text evidence="1">The sequence shown here is derived from an EMBL/GenBank/DDBJ whole genome shotgun (WGS) entry which is preliminary data.</text>
</comment>
<sequence length="147" mass="16154">MNAPTPIKPSTGTDAFHRQRSRCIDAFATAEAAVVRLLYQFGEIGGTKPIAAKCAALGLVKASPTYTKQRKLAIEKLLTALEEFLPTRADMAHSRMQIIDLDGVKHARFVNSAATVLPFPPCRLLSFDQMRELTRRVEDIAGQLETA</sequence>
<gene>
    <name evidence="1" type="ORF">GCM10011614_10510</name>
</gene>
<dbReference type="RefSeq" id="WP_189620065.1">
    <property type="nucleotide sequence ID" value="NZ_BMZA01000002.1"/>
</dbReference>
<protein>
    <submittedName>
        <fullName evidence="1">Uncharacterized protein</fullName>
    </submittedName>
</protein>
<accession>A0A918PBR0</accession>
<name>A0A918PBR0_9SPHN</name>
<evidence type="ECO:0000313" key="1">
    <source>
        <dbReference type="EMBL" id="GGY97407.1"/>
    </source>
</evidence>
<dbReference type="AlphaFoldDB" id="A0A918PBR0"/>
<evidence type="ECO:0000313" key="2">
    <source>
        <dbReference type="Proteomes" id="UP000648075"/>
    </source>
</evidence>
<organism evidence="1 2">
    <name type="scientific">Novosphingobium colocasiae</name>
    <dbReference type="NCBI Taxonomy" id="1256513"/>
    <lineage>
        <taxon>Bacteria</taxon>
        <taxon>Pseudomonadati</taxon>
        <taxon>Pseudomonadota</taxon>
        <taxon>Alphaproteobacteria</taxon>
        <taxon>Sphingomonadales</taxon>
        <taxon>Sphingomonadaceae</taxon>
        <taxon>Novosphingobium</taxon>
    </lineage>
</organism>
<keyword evidence="2" id="KW-1185">Reference proteome</keyword>
<proteinExistence type="predicted"/>
<dbReference type="Proteomes" id="UP000648075">
    <property type="component" value="Unassembled WGS sequence"/>
</dbReference>
<reference evidence="1" key="2">
    <citation type="submission" date="2020-09" db="EMBL/GenBank/DDBJ databases">
        <authorList>
            <person name="Sun Q."/>
            <person name="Kim S."/>
        </authorList>
    </citation>
    <scope>NUCLEOTIDE SEQUENCE</scope>
    <source>
        <strain evidence="1">KCTC 32255</strain>
    </source>
</reference>
<reference evidence="1" key="1">
    <citation type="journal article" date="2014" name="Int. J. Syst. Evol. Microbiol.">
        <title>Complete genome sequence of Corynebacterium casei LMG S-19264T (=DSM 44701T), isolated from a smear-ripened cheese.</title>
        <authorList>
            <consortium name="US DOE Joint Genome Institute (JGI-PGF)"/>
            <person name="Walter F."/>
            <person name="Albersmeier A."/>
            <person name="Kalinowski J."/>
            <person name="Ruckert C."/>
        </authorList>
    </citation>
    <scope>NUCLEOTIDE SEQUENCE</scope>
    <source>
        <strain evidence="1">KCTC 32255</strain>
    </source>
</reference>
<dbReference type="EMBL" id="BMZA01000002">
    <property type="protein sequence ID" value="GGY97407.1"/>
    <property type="molecule type" value="Genomic_DNA"/>
</dbReference>